<dbReference type="PANTHER" id="PTHR43197">
    <property type="entry name" value="UTP--GLUCOSE-1-PHOSPHATE URIDYLYLTRANSFERASE"/>
    <property type="match status" value="1"/>
</dbReference>
<comment type="caution">
    <text evidence="7">The sequence shown here is derived from an EMBL/GenBank/DDBJ whole genome shotgun (WGS) entry which is preliminary data.</text>
</comment>
<evidence type="ECO:0000256" key="3">
    <source>
        <dbReference type="ARBA" id="ARBA00022679"/>
    </source>
</evidence>
<protein>
    <recommendedName>
        <fullName evidence="2">UTP--glucose-1-phosphate uridylyltransferase</fullName>
        <ecNumber evidence="2">2.7.7.9</ecNumber>
    </recommendedName>
</protein>
<dbReference type="InterPro" id="IPR005835">
    <property type="entry name" value="NTP_transferase_dom"/>
</dbReference>
<comment type="catalytic activity">
    <reaction evidence="5">
        <text>alpha-D-glucose 1-phosphate + UTP + H(+) = UDP-alpha-D-glucose + diphosphate</text>
        <dbReference type="Rhea" id="RHEA:19889"/>
        <dbReference type="ChEBI" id="CHEBI:15378"/>
        <dbReference type="ChEBI" id="CHEBI:33019"/>
        <dbReference type="ChEBI" id="CHEBI:46398"/>
        <dbReference type="ChEBI" id="CHEBI:58601"/>
        <dbReference type="ChEBI" id="CHEBI:58885"/>
        <dbReference type="EC" id="2.7.7.9"/>
    </reaction>
</comment>
<dbReference type="PANTHER" id="PTHR43197:SF1">
    <property type="entry name" value="UTP--GLUCOSE-1-PHOSPHATE URIDYLYLTRANSFERASE"/>
    <property type="match status" value="1"/>
</dbReference>
<dbReference type="Gene3D" id="3.90.550.10">
    <property type="entry name" value="Spore Coat Polysaccharide Biosynthesis Protein SpsA, Chain A"/>
    <property type="match status" value="1"/>
</dbReference>
<name>A0A1G2KV84_9BACT</name>
<proteinExistence type="inferred from homology"/>
<feature type="domain" description="Nucleotidyl transferase" evidence="6">
    <location>
        <begin position="6"/>
        <end position="264"/>
    </location>
</feature>
<gene>
    <name evidence="7" type="ORF">A3C92_03250</name>
</gene>
<dbReference type="Proteomes" id="UP000177177">
    <property type="component" value="Unassembled WGS sequence"/>
</dbReference>
<comment type="similarity">
    <text evidence="1">Belongs to the UDPGP type 2 family.</text>
</comment>
<evidence type="ECO:0000313" key="7">
    <source>
        <dbReference type="EMBL" id="OHA03303.1"/>
    </source>
</evidence>
<sequence length="289" mass="31830">MTDIKKAIILVAGYGTRFLPVTKAIPKEMLPLVDKPLVHFLAEEIVSAGLKDILLVTGKGKLAIEDYFDRAPEVEHFLEIKGKGEALRIVREISSLASFGSVRQMEQKGVADAVLAAKPFFDGESFAVLSGDDIIDAQPSALAQMIAVYKKYRAPVTCLVEVTPENAHRYGVIDGVEVEPGVWKIKRAVEKPAPGTAPTNLATLTRFVLTPDFIPYLERVEPVHGELYIPPAIAAYAQDGHDFYGYVVKGTYYDCGDKLGYMRAVVDMGLKHPEIGEQFGAWLTEKYKK</sequence>
<dbReference type="CDD" id="cd02541">
    <property type="entry name" value="UGPase_prokaryotic"/>
    <property type="match status" value="1"/>
</dbReference>
<evidence type="ECO:0000256" key="2">
    <source>
        <dbReference type="ARBA" id="ARBA00012415"/>
    </source>
</evidence>
<evidence type="ECO:0000256" key="5">
    <source>
        <dbReference type="ARBA" id="ARBA00048128"/>
    </source>
</evidence>
<reference evidence="7 8" key="1">
    <citation type="journal article" date="2016" name="Nat. Commun.">
        <title>Thousands of microbial genomes shed light on interconnected biogeochemical processes in an aquifer system.</title>
        <authorList>
            <person name="Anantharaman K."/>
            <person name="Brown C.T."/>
            <person name="Hug L.A."/>
            <person name="Sharon I."/>
            <person name="Castelle C.J."/>
            <person name="Probst A.J."/>
            <person name="Thomas B.C."/>
            <person name="Singh A."/>
            <person name="Wilkins M.J."/>
            <person name="Karaoz U."/>
            <person name="Brodie E.L."/>
            <person name="Williams K.H."/>
            <person name="Hubbard S.S."/>
            <person name="Banfield J.F."/>
        </authorList>
    </citation>
    <scope>NUCLEOTIDE SEQUENCE [LARGE SCALE GENOMIC DNA]</scope>
</reference>
<dbReference type="InterPro" id="IPR029044">
    <property type="entry name" value="Nucleotide-diphossugar_trans"/>
</dbReference>
<dbReference type="EMBL" id="MHQN01000021">
    <property type="protein sequence ID" value="OHA03303.1"/>
    <property type="molecule type" value="Genomic_DNA"/>
</dbReference>
<dbReference type="Pfam" id="PF00483">
    <property type="entry name" value="NTP_transferase"/>
    <property type="match status" value="1"/>
</dbReference>
<dbReference type="InterPro" id="IPR005771">
    <property type="entry name" value="GalU_uridylyltTrfase_bac/arc"/>
</dbReference>
<evidence type="ECO:0000256" key="4">
    <source>
        <dbReference type="ARBA" id="ARBA00022695"/>
    </source>
</evidence>
<keyword evidence="4" id="KW-0548">Nucleotidyltransferase</keyword>
<evidence type="ECO:0000313" key="8">
    <source>
        <dbReference type="Proteomes" id="UP000177177"/>
    </source>
</evidence>
<dbReference type="SUPFAM" id="SSF53448">
    <property type="entry name" value="Nucleotide-diphospho-sugar transferases"/>
    <property type="match status" value="1"/>
</dbReference>
<dbReference type="GO" id="GO:0006011">
    <property type="term" value="P:UDP-alpha-D-glucose metabolic process"/>
    <property type="evidence" value="ECO:0007669"/>
    <property type="project" value="InterPro"/>
</dbReference>
<dbReference type="EC" id="2.7.7.9" evidence="2"/>
<evidence type="ECO:0000259" key="6">
    <source>
        <dbReference type="Pfam" id="PF00483"/>
    </source>
</evidence>
<organism evidence="7 8">
    <name type="scientific">Candidatus Sungbacteria bacterium RIFCSPHIGHO2_02_FULL_53_17</name>
    <dbReference type="NCBI Taxonomy" id="1802275"/>
    <lineage>
        <taxon>Bacteria</taxon>
        <taxon>Candidatus Sungiibacteriota</taxon>
    </lineage>
</organism>
<dbReference type="AlphaFoldDB" id="A0A1G2KV84"/>
<keyword evidence="3" id="KW-0808">Transferase</keyword>
<evidence type="ECO:0000256" key="1">
    <source>
        <dbReference type="ARBA" id="ARBA00006890"/>
    </source>
</evidence>
<dbReference type="GO" id="GO:0003983">
    <property type="term" value="F:UTP:glucose-1-phosphate uridylyltransferase activity"/>
    <property type="evidence" value="ECO:0007669"/>
    <property type="project" value="UniProtKB-EC"/>
</dbReference>
<accession>A0A1G2KV84</accession>